<evidence type="ECO:0000313" key="1">
    <source>
        <dbReference type="EMBL" id="GFN78989.1"/>
    </source>
</evidence>
<reference evidence="1 2" key="1">
    <citation type="journal article" date="2021" name="Elife">
        <title>Chloroplast acquisition without the gene transfer in kleptoplastic sea slugs, Plakobranchus ocellatus.</title>
        <authorList>
            <person name="Maeda T."/>
            <person name="Takahashi S."/>
            <person name="Yoshida T."/>
            <person name="Shimamura S."/>
            <person name="Takaki Y."/>
            <person name="Nagai Y."/>
            <person name="Toyoda A."/>
            <person name="Suzuki Y."/>
            <person name="Arimoto A."/>
            <person name="Ishii H."/>
            <person name="Satoh N."/>
            <person name="Nishiyama T."/>
            <person name="Hasebe M."/>
            <person name="Maruyama T."/>
            <person name="Minagawa J."/>
            <person name="Obokata J."/>
            <person name="Shigenobu S."/>
        </authorList>
    </citation>
    <scope>NUCLEOTIDE SEQUENCE [LARGE SCALE GENOMIC DNA]</scope>
</reference>
<sequence length="115" mass="13129">MQQRKDHVLDMVAEVLHLCNKKVKATYCNAHRFYISATGKRANHSHYPDVPLIMKAMNPDLNTVFPPQVVWLESSPFEIFRRRPVVKIIETVLTPQINNPCETGSVSFNSKHISG</sequence>
<comment type="caution">
    <text evidence="1">The sequence shown here is derived from an EMBL/GenBank/DDBJ whole genome shotgun (WGS) entry which is preliminary data.</text>
</comment>
<evidence type="ECO:0000313" key="2">
    <source>
        <dbReference type="Proteomes" id="UP000735302"/>
    </source>
</evidence>
<protein>
    <submittedName>
        <fullName evidence="1">Uncharacterized protein</fullName>
    </submittedName>
</protein>
<name>A0AAV3Y863_9GAST</name>
<proteinExistence type="predicted"/>
<dbReference type="Proteomes" id="UP000735302">
    <property type="component" value="Unassembled WGS sequence"/>
</dbReference>
<keyword evidence="2" id="KW-1185">Reference proteome</keyword>
<organism evidence="1 2">
    <name type="scientific">Plakobranchus ocellatus</name>
    <dbReference type="NCBI Taxonomy" id="259542"/>
    <lineage>
        <taxon>Eukaryota</taxon>
        <taxon>Metazoa</taxon>
        <taxon>Spiralia</taxon>
        <taxon>Lophotrochozoa</taxon>
        <taxon>Mollusca</taxon>
        <taxon>Gastropoda</taxon>
        <taxon>Heterobranchia</taxon>
        <taxon>Euthyneura</taxon>
        <taxon>Panpulmonata</taxon>
        <taxon>Sacoglossa</taxon>
        <taxon>Placobranchoidea</taxon>
        <taxon>Plakobranchidae</taxon>
        <taxon>Plakobranchus</taxon>
    </lineage>
</organism>
<accession>A0AAV3Y863</accession>
<dbReference type="EMBL" id="BLXT01000624">
    <property type="protein sequence ID" value="GFN78989.1"/>
    <property type="molecule type" value="Genomic_DNA"/>
</dbReference>
<dbReference type="AlphaFoldDB" id="A0AAV3Y863"/>
<gene>
    <name evidence="1" type="ORF">PoB_000549500</name>
</gene>